<protein>
    <submittedName>
        <fullName evidence="2">Acyl-CoA N-acyltransferase</fullName>
    </submittedName>
</protein>
<name>A0A5N5WLW1_9EURO</name>
<dbReference type="Pfam" id="PF13508">
    <property type="entry name" value="Acetyltransf_7"/>
    <property type="match status" value="1"/>
</dbReference>
<evidence type="ECO:0000313" key="3">
    <source>
        <dbReference type="Proteomes" id="UP000326565"/>
    </source>
</evidence>
<proteinExistence type="predicted"/>
<dbReference type="CDD" id="cd04301">
    <property type="entry name" value="NAT_SF"/>
    <property type="match status" value="1"/>
</dbReference>
<dbReference type="PROSITE" id="PS51186">
    <property type="entry name" value="GNAT"/>
    <property type="match status" value="1"/>
</dbReference>
<keyword evidence="3" id="KW-1185">Reference proteome</keyword>
<dbReference type="PANTHER" id="PTHR42791">
    <property type="entry name" value="GNAT FAMILY ACETYLTRANSFERASE"/>
    <property type="match status" value="1"/>
</dbReference>
<dbReference type="Gene3D" id="3.40.630.30">
    <property type="match status" value="1"/>
</dbReference>
<dbReference type="Proteomes" id="UP000326565">
    <property type="component" value="Unassembled WGS sequence"/>
</dbReference>
<evidence type="ECO:0000259" key="1">
    <source>
        <dbReference type="PROSITE" id="PS51186"/>
    </source>
</evidence>
<dbReference type="GO" id="GO:0016747">
    <property type="term" value="F:acyltransferase activity, transferring groups other than amino-acyl groups"/>
    <property type="evidence" value="ECO:0007669"/>
    <property type="project" value="InterPro"/>
</dbReference>
<dbReference type="SUPFAM" id="SSF55729">
    <property type="entry name" value="Acyl-CoA N-acyltransferases (Nat)"/>
    <property type="match status" value="1"/>
</dbReference>
<dbReference type="OrthoDB" id="410198at2759"/>
<keyword evidence="2" id="KW-0808">Transferase</keyword>
<organism evidence="2 3">
    <name type="scientific">Aspergillus leporis</name>
    <dbReference type="NCBI Taxonomy" id="41062"/>
    <lineage>
        <taxon>Eukaryota</taxon>
        <taxon>Fungi</taxon>
        <taxon>Dikarya</taxon>
        <taxon>Ascomycota</taxon>
        <taxon>Pezizomycotina</taxon>
        <taxon>Eurotiomycetes</taxon>
        <taxon>Eurotiomycetidae</taxon>
        <taxon>Eurotiales</taxon>
        <taxon>Aspergillaceae</taxon>
        <taxon>Aspergillus</taxon>
        <taxon>Aspergillus subgen. Circumdati</taxon>
    </lineage>
</organism>
<dbReference type="PANTHER" id="PTHR42791:SF16">
    <property type="entry name" value="N-ACETYLTRANSFERASE DOMAIN-CONTAINING PROTEIN"/>
    <property type="match status" value="1"/>
</dbReference>
<dbReference type="AlphaFoldDB" id="A0A5N5WLW1"/>
<keyword evidence="2" id="KW-0012">Acyltransferase</keyword>
<dbReference type="InterPro" id="IPR000182">
    <property type="entry name" value="GNAT_dom"/>
</dbReference>
<dbReference type="InterPro" id="IPR052523">
    <property type="entry name" value="Trichothecene_AcTrans"/>
</dbReference>
<dbReference type="InterPro" id="IPR016181">
    <property type="entry name" value="Acyl_CoA_acyltransferase"/>
</dbReference>
<sequence length="246" mass="28527">MDTTKTSNPDETIRIRRIQRPDIPIMAQIAATAYLYSDLNNFLCPYRFTYLNDYTHRFVQMIRARYFNPRCIGFVAVCSSNPNIPVGYAQFIRLGNDEAARRLIAAQSSFWQTLQGWCVGIWTWIEKLIWPDRSTDNEALRKFMAMAEIDDQRFWESPEMREKYGNRWHAQSVVVSEAFERRGIGRRLMGEVLQRAQREGVVVGLEASEDGEKLYRALGFELRGRFNMTLGSGGGGIMMWTPEEKL</sequence>
<reference evidence="2 3" key="1">
    <citation type="submission" date="2019-04" db="EMBL/GenBank/DDBJ databases">
        <title>Friends and foes A comparative genomics study of 23 Aspergillus species from section Flavi.</title>
        <authorList>
            <consortium name="DOE Joint Genome Institute"/>
            <person name="Kjaerbolling I."/>
            <person name="Vesth T."/>
            <person name="Frisvad J.C."/>
            <person name="Nybo J.L."/>
            <person name="Theobald S."/>
            <person name="Kildgaard S."/>
            <person name="Isbrandt T."/>
            <person name="Kuo A."/>
            <person name="Sato A."/>
            <person name="Lyhne E.K."/>
            <person name="Kogle M.E."/>
            <person name="Wiebenga A."/>
            <person name="Kun R.S."/>
            <person name="Lubbers R.J."/>
            <person name="Makela M.R."/>
            <person name="Barry K."/>
            <person name="Chovatia M."/>
            <person name="Clum A."/>
            <person name="Daum C."/>
            <person name="Haridas S."/>
            <person name="He G."/>
            <person name="LaButti K."/>
            <person name="Lipzen A."/>
            <person name="Mondo S."/>
            <person name="Riley R."/>
            <person name="Salamov A."/>
            <person name="Simmons B.A."/>
            <person name="Magnuson J.K."/>
            <person name="Henrissat B."/>
            <person name="Mortensen U.H."/>
            <person name="Larsen T.O."/>
            <person name="Devries R.P."/>
            <person name="Grigoriev I.V."/>
            <person name="Machida M."/>
            <person name="Baker S.E."/>
            <person name="Andersen M.R."/>
        </authorList>
    </citation>
    <scope>NUCLEOTIDE SEQUENCE [LARGE SCALE GENOMIC DNA]</scope>
    <source>
        <strain evidence="2 3">CBS 151.66</strain>
    </source>
</reference>
<accession>A0A5N5WLW1</accession>
<dbReference type="EMBL" id="ML732337">
    <property type="protein sequence ID" value="KAB8069531.1"/>
    <property type="molecule type" value="Genomic_DNA"/>
</dbReference>
<gene>
    <name evidence="2" type="ORF">BDV29DRAFT_198609</name>
</gene>
<feature type="domain" description="N-acetyltransferase" evidence="1">
    <location>
        <begin position="101"/>
        <end position="244"/>
    </location>
</feature>
<evidence type="ECO:0000313" key="2">
    <source>
        <dbReference type="EMBL" id="KAB8069531.1"/>
    </source>
</evidence>